<organism evidence="1 2">
    <name type="scientific">Bathymodiolus azoricus thioautotrophic gill symbiont</name>
    <dbReference type="NCBI Taxonomy" id="235205"/>
    <lineage>
        <taxon>Bacteria</taxon>
        <taxon>Pseudomonadati</taxon>
        <taxon>Pseudomonadota</taxon>
        <taxon>Gammaproteobacteria</taxon>
        <taxon>sulfur-oxidizing symbionts</taxon>
    </lineage>
</organism>
<sequence length="370" mass="41852">MPTPKITKKIDTIVYIRPIEKCNLRCQHCFIPPNPATMSDEQILSIPRQLSDAGVTTNVLLQWHGGEPLLIDPSRCERLIIGLNANKQGINFLHGVQTNLVVLRNFSKKKRDEWYQVLATYFESDLIGVSWDVDIRGVNLAKGCFYSYFEQEIKRFRKSRYFVNGFEPTLTITAAKPFLDIAKTFKTSTEFFKWLERISLNKIHIEKLTPTGDAVKNWNEIGVSHLEYSKAMGKFYLAYRRYKALHPESKLAISPFCDLEDAIKTGEQDNVCASGACQTSMFTFSKKGMIKTCTAIAEHSETQLENYQNKVKASCFECEFNPICNGGCPAHGNVIDASGECSGAYQLLQTIKQTNNNKQTIKNINTGELL</sequence>
<reference evidence="1" key="1">
    <citation type="submission" date="2020-05" db="EMBL/GenBank/DDBJ databases">
        <authorList>
            <person name="Petersen J."/>
            <person name="Sayavedra L."/>
        </authorList>
    </citation>
    <scope>NUCLEOTIDE SEQUENCE</scope>
    <source>
        <strain evidence="1">B azoricus SOX Menez Gwen</strain>
    </source>
</reference>
<keyword evidence="2" id="KW-1185">Reference proteome</keyword>
<dbReference type="EMBL" id="CAESAP020000073">
    <property type="protein sequence ID" value="CAB5495795.1"/>
    <property type="molecule type" value="Genomic_DNA"/>
</dbReference>
<accession>A0ACA8ZN37</accession>
<gene>
    <name evidence="1" type="ORF">AZO1586R_312</name>
</gene>
<evidence type="ECO:0000313" key="2">
    <source>
        <dbReference type="Proteomes" id="UP000635628"/>
    </source>
</evidence>
<dbReference type="Proteomes" id="UP000635628">
    <property type="component" value="Unassembled WGS sequence"/>
</dbReference>
<proteinExistence type="predicted"/>
<comment type="caution">
    <text evidence="1">The sequence shown here is derived from an EMBL/GenBank/DDBJ whole genome shotgun (WGS) entry which is preliminary data.</text>
</comment>
<name>A0ACA8ZN37_9GAMM</name>
<protein>
    <submittedName>
        <fullName evidence="1">Uncharacterized protein</fullName>
    </submittedName>
</protein>
<evidence type="ECO:0000313" key="1">
    <source>
        <dbReference type="EMBL" id="CAB5495795.1"/>
    </source>
</evidence>